<keyword evidence="1" id="KW-1133">Transmembrane helix</keyword>
<reference evidence="2" key="1">
    <citation type="submission" date="2019-06" db="EMBL/GenBank/DDBJ databases">
        <title>Genomics analysis of Aphanomyces spp. identifies a new class of oomycete effector associated with host adaptation.</title>
        <authorList>
            <person name="Gaulin E."/>
        </authorList>
    </citation>
    <scope>NUCLEOTIDE SEQUENCE</scope>
    <source>
        <strain evidence="2">CBS 578.67</strain>
    </source>
</reference>
<sequence>AWQNGMKQTIQIVNALGLTYQVGIHTVPYIHQSYNSWTTVNAWIGLPNMLYTCAALGCSLVRGMPNSIDQMPFDWGSDIVTGPTSSPVATLVTQYVGPYGLLDIRFVAPPRQLLDVILVFQVQYLAALALDPSTQRVFVQGSEPAVDPIPPSWIGVEYYGGNPMCLYETPRPNIQPPFSFGDACSATVTHTVTLGRMSSLFAITSMDLTSTVMARSICSLCATTATQSKCQESLSVSMSIYQTLSTLDSLPSMSSALASQVSALNVTVIQFATTSNNATPILLVQQMIRPPEAWTFFGWITMYEWAVGRREVYTFQGDVGNVTTITPSQPFVEQPANPLELPQRACYYVLYIVFYTTFAFIAVGSLVLALGAKHGFQVNGRVLLHFNRVVGSVWIGRPFLLLRGMLAMAILSTANVALVSPGGFSQLQARPRLWINVCLLAGETNWISYAVTDHLLPLKLSNLHAPLCSFTSWLVIVIWEIARPCELTMEVQQSCQISTLGTQTSCIGGTVSIGSFRRLQGLVLVHILSFCASVLASKAFDLLSKRPVSFDHVRHLLIPAAAEAFLVDTVYISLRLDIVTCLMSGMIPFRGRVFDLKLWGFVAVVRDSKAAASYVFQKPTFKRKKTAESLDSQVRTKWIRLSAILGLLYIIGTVVGSFLFLSLSQSTMANDFWWDSYNSSGAQAYLLNWYNANLQTVHFVLPFQMDASEQGDATQDYNTTLTNVVSSALYATKLQDEVNTLSNVIVGMRQMDSCKLPWVFTPYCFVDFDKNWEMANSVARQQRCYAHDLQNGAVYLETMLRNADWDVLHYCWGAGLNVGVLSTLTQSAMGQSWLAATQNSQIPVASEVKYWKAHGIVFYVTQWQTFKLHGLVETIVVQNAFGKGYHMTLKRSNEATMQLAAQTTYKLYWGMANDLVAVGANESHIKGLSLIRNRADFAFQNTSLEQVLLATNILPSPLSPGLALVREAFGPFGSIDVKRVSAPSSLDNLYRTLTHSVNQGIASLDVRAQYVQVSTTSVFTARPRAWDGLKVLGGDIFCECTTQRVSDIGEFFLPQGLCGTGALNHITSICRRESRNQLTCLQILTQLASILQQFQWPSFAASVTPAKRDIQKILKVQVVQFVNSSSGMPSLSRVNMLDPTETDFEFWAWLYLFEWVEGLREVISIQGSSGAMTTISGFQMLETKVSNSLEIHHTEAFYIWCAIQYVTILLLFVAGFVVFYIVALRGYVEMWNMLEFNRVAGMVWVGRPLVLLRSITAICLLSTARLQLIQSQNGLLSYFQSPHRPWYTVFTSCGEVCWLVYVINDTFSPLTRQYTYVYATKSSILTWLVTFIWSMTIPVQHEVSIARQCTVESVDFQLVCTSGTMKIGSITRFGGLIGLAFGCCLVSYIIERLLHPKTRYHDADHSLMLHEAARNCFEFDRWHHLGVFYIDKASAMLTGLITIQWERHIYIFDIKSWRQFTIDISLLRDTSSFEDSEDREYLERAIPLVE</sequence>
<protein>
    <submittedName>
        <fullName evidence="2">Uncharacterized protein</fullName>
    </submittedName>
</protein>
<feature type="transmembrane region" description="Helical" evidence="1">
    <location>
        <begin position="638"/>
        <end position="661"/>
    </location>
</feature>
<dbReference type="OrthoDB" id="79012at2759"/>
<keyword evidence="1" id="KW-0472">Membrane</keyword>
<gene>
    <name evidence="2" type="ORF">As57867_009718</name>
</gene>
<feature type="transmembrane region" description="Helical" evidence="1">
    <location>
        <begin position="406"/>
        <end position="424"/>
    </location>
</feature>
<name>A0A6A4YU58_9STRA</name>
<feature type="transmembrane region" description="Helical" evidence="1">
    <location>
        <begin position="1244"/>
        <end position="1266"/>
    </location>
</feature>
<comment type="caution">
    <text evidence="2">The sequence shown here is derived from an EMBL/GenBank/DDBJ whole genome shotgun (WGS) entry which is preliminary data.</text>
</comment>
<feature type="transmembrane region" description="Helical" evidence="1">
    <location>
        <begin position="1373"/>
        <end position="1390"/>
    </location>
</feature>
<evidence type="ECO:0000256" key="1">
    <source>
        <dbReference type="SAM" id="Phobius"/>
    </source>
</evidence>
<accession>A0A6A4YU58</accession>
<proteinExistence type="predicted"/>
<keyword evidence="1" id="KW-0812">Transmembrane</keyword>
<feature type="transmembrane region" description="Helical" evidence="1">
    <location>
        <begin position="1197"/>
        <end position="1223"/>
    </location>
</feature>
<feature type="transmembrane region" description="Helical" evidence="1">
    <location>
        <begin position="1316"/>
        <end position="1335"/>
    </location>
</feature>
<feature type="transmembrane region" description="Helical" evidence="1">
    <location>
        <begin position="348"/>
        <end position="370"/>
    </location>
</feature>
<evidence type="ECO:0000313" key="2">
    <source>
        <dbReference type="EMBL" id="KAF0699680.1"/>
    </source>
</evidence>
<feature type="transmembrane region" description="Helical" evidence="1">
    <location>
        <begin position="1286"/>
        <end position="1304"/>
    </location>
</feature>
<dbReference type="EMBL" id="VJMH01005161">
    <property type="protein sequence ID" value="KAF0699680.1"/>
    <property type="molecule type" value="Genomic_DNA"/>
</dbReference>
<organism evidence="2">
    <name type="scientific">Aphanomyces stellatus</name>
    <dbReference type="NCBI Taxonomy" id="120398"/>
    <lineage>
        <taxon>Eukaryota</taxon>
        <taxon>Sar</taxon>
        <taxon>Stramenopiles</taxon>
        <taxon>Oomycota</taxon>
        <taxon>Saprolegniomycetes</taxon>
        <taxon>Saprolegniales</taxon>
        <taxon>Verrucalvaceae</taxon>
        <taxon>Aphanomyces</taxon>
    </lineage>
</organism>
<feature type="non-terminal residue" evidence="2">
    <location>
        <position position="1"/>
    </location>
</feature>